<comment type="caution">
    <text evidence="1">The sequence shown here is derived from an EMBL/GenBank/DDBJ whole genome shotgun (WGS) entry which is preliminary data.</text>
</comment>
<dbReference type="AlphaFoldDB" id="A0A0L6TZH1"/>
<evidence type="ECO:0000313" key="1">
    <source>
        <dbReference type="EMBL" id="KNZ41472.1"/>
    </source>
</evidence>
<name>A0A0L6TZH1_9FIRM</name>
<dbReference type="Proteomes" id="UP000036873">
    <property type="component" value="Unassembled WGS sequence"/>
</dbReference>
<gene>
    <name evidence="1" type="ORF">AKG39_11640</name>
</gene>
<dbReference type="EMBL" id="LGYO01000028">
    <property type="protein sequence ID" value="KNZ41472.1"/>
    <property type="molecule type" value="Genomic_DNA"/>
</dbReference>
<accession>A0A0L6TZH1</accession>
<keyword evidence="2" id="KW-1185">Reference proteome</keyword>
<proteinExistence type="predicted"/>
<sequence>MKRLILVDDTMVAGKTATCTELSKLFDPNVFFGRDWCWMISPVEIDVRAITVLQAAKQIRNVRSQGYNV</sequence>
<evidence type="ECO:0000313" key="2">
    <source>
        <dbReference type="Proteomes" id="UP000036873"/>
    </source>
</evidence>
<dbReference type="RefSeq" id="WP_050740577.1">
    <property type="nucleotide sequence ID" value="NZ_LGYO01000028.1"/>
</dbReference>
<organism evidence="1 2">
    <name type="scientific">Acetobacterium bakii</name>
    <dbReference type="NCBI Taxonomy" id="52689"/>
    <lineage>
        <taxon>Bacteria</taxon>
        <taxon>Bacillati</taxon>
        <taxon>Bacillota</taxon>
        <taxon>Clostridia</taxon>
        <taxon>Eubacteriales</taxon>
        <taxon>Eubacteriaceae</taxon>
        <taxon>Acetobacterium</taxon>
    </lineage>
</organism>
<reference evidence="2" key="1">
    <citation type="submission" date="2015-07" db="EMBL/GenBank/DDBJ databases">
        <title>Draft genome sequence of Acetobacterium bakii DSM 8293, a potential psychrophilic chemical producer through syngas fermentation.</title>
        <authorList>
            <person name="Song Y."/>
            <person name="Hwang S."/>
            <person name="Cho B.-K."/>
        </authorList>
    </citation>
    <scope>NUCLEOTIDE SEQUENCE [LARGE SCALE GENOMIC DNA]</scope>
    <source>
        <strain evidence="2">DSM 8239</strain>
    </source>
</reference>
<dbReference type="STRING" id="52689.AKG39_11640"/>
<protein>
    <submittedName>
        <fullName evidence="1">Uncharacterized protein</fullName>
    </submittedName>
</protein>
<dbReference type="OrthoDB" id="9790407at2"/>